<dbReference type="Proteomes" id="UP000177383">
    <property type="component" value="Unassembled WGS sequence"/>
</dbReference>
<dbReference type="EMBL" id="MFJE01000025">
    <property type="protein sequence ID" value="OGG14084.1"/>
    <property type="molecule type" value="Genomic_DNA"/>
</dbReference>
<dbReference type="InterPro" id="IPR014710">
    <property type="entry name" value="RmlC-like_jellyroll"/>
</dbReference>
<dbReference type="InterPro" id="IPR027565">
    <property type="entry name" value="Cupin_WbuC"/>
</dbReference>
<name>A0A1F5ZP25_9BACT</name>
<dbReference type="InterPro" id="IPR046058">
    <property type="entry name" value="WbuC_cupin"/>
</dbReference>
<sequence length="159" mass="18650">MLKKIDSNLINKIIFDSQTAPRRRARSNFHQNNEIIQRMVVAFQKDAYIQPHKHQNPDKLEVFICLKGRFLAICFDTSGAIIDHAVFGEKEKIRGIEVSPRLYHTFWPLENDSVIYEVIEGPYDSKTHKKFAAWAPSEEEREKSLEYMDMVKKKLKIIV</sequence>
<evidence type="ECO:0000259" key="1">
    <source>
        <dbReference type="Pfam" id="PF19480"/>
    </source>
</evidence>
<protein>
    <recommendedName>
        <fullName evidence="1">Cupin fold metalloprotein WbuC cupin domain-containing protein</fullName>
    </recommendedName>
</protein>
<feature type="domain" description="Cupin fold metalloprotein WbuC cupin" evidence="1">
    <location>
        <begin position="5"/>
        <end position="86"/>
    </location>
</feature>
<dbReference type="Gene3D" id="2.60.120.10">
    <property type="entry name" value="Jelly Rolls"/>
    <property type="match status" value="1"/>
</dbReference>
<dbReference type="STRING" id="1798375.A2773_05125"/>
<evidence type="ECO:0000313" key="3">
    <source>
        <dbReference type="Proteomes" id="UP000177383"/>
    </source>
</evidence>
<comment type="caution">
    <text evidence="2">The sequence shown here is derived from an EMBL/GenBank/DDBJ whole genome shotgun (WGS) entry which is preliminary data.</text>
</comment>
<dbReference type="CDD" id="cd07005">
    <property type="entry name" value="cupin_WbuC-like"/>
    <property type="match status" value="1"/>
</dbReference>
<dbReference type="AlphaFoldDB" id="A0A1F5ZP25"/>
<evidence type="ECO:0000313" key="2">
    <source>
        <dbReference type="EMBL" id="OGG14084.1"/>
    </source>
</evidence>
<proteinExistence type="predicted"/>
<dbReference type="Pfam" id="PF19480">
    <property type="entry name" value="DUF6016"/>
    <property type="match status" value="1"/>
</dbReference>
<accession>A0A1F5ZP25</accession>
<dbReference type="InterPro" id="IPR011051">
    <property type="entry name" value="RmlC_Cupin_sf"/>
</dbReference>
<dbReference type="SUPFAM" id="SSF51182">
    <property type="entry name" value="RmlC-like cupins"/>
    <property type="match status" value="1"/>
</dbReference>
<organism evidence="2 3">
    <name type="scientific">Candidatus Gottesmanbacteria bacterium RIFCSPHIGHO2_01_FULL_39_10</name>
    <dbReference type="NCBI Taxonomy" id="1798375"/>
    <lineage>
        <taxon>Bacteria</taxon>
        <taxon>Candidatus Gottesmaniibacteriota</taxon>
    </lineage>
</organism>
<reference evidence="2 3" key="1">
    <citation type="journal article" date="2016" name="Nat. Commun.">
        <title>Thousands of microbial genomes shed light on interconnected biogeochemical processes in an aquifer system.</title>
        <authorList>
            <person name="Anantharaman K."/>
            <person name="Brown C.T."/>
            <person name="Hug L.A."/>
            <person name="Sharon I."/>
            <person name="Castelle C.J."/>
            <person name="Probst A.J."/>
            <person name="Thomas B.C."/>
            <person name="Singh A."/>
            <person name="Wilkins M.J."/>
            <person name="Karaoz U."/>
            <person name="Brodie E.L."/>
            <person name="Williams K.H."/>
            <person name="Hubbard S.S."/>
            <person name="Banfield J.F."/>
        </authorList>
    </citation>
    <scope>NUCLEOTIDE SEQUENCE [LARGE SCALE GENOMIC DNA]</scope>
</reference>
<gene>
    <name evidence="2" type="ORF">A2773_05125</name>
</gene>
<dbReference type="NCBIfam" id="TIGR04366">
    <property type="entry name" value="cupin_WbuC"/>
    <property type="match status" value="1"/>
</dbReference>